<dbReference type="STRING" id="1016849.A0A0D1YSH1"/>
<dbReference type="PANTHER" id="PTHR42791:SF1">
    <property type="entry name" value="N-ACETYLTRANSFERASE DOMAIN-CONTAINING PROTEIN"/>
    <property type="match status" value="1"/>
</dbReference>
<proteinExistence type="predicted"/>
<protein>
    <recommendedName>
        <fullName evidence="4">N-acetyltransferase domain-containing protein</fullName>
    </recommendedName>
</protein>
<feature type="compositionally biased region" description="Low complexity" evidence="1">
    <location>
        <begin position="134"/>
        <end position="152"/>
    </location>
</feature>
<dbReference type="OrthoDB" id="410198at2759"/>
<evidence type="ECO:0000313" key="3">
    <source>
        <dbReference type="Proteomes" id="UP000053599"/>
    </source>
</evidence>
<gene>
    <name evidence="2" type="ORF">PV11_00177</name>
</gene>
<dbReference type="HOGENOM" id="CLU_069195_0_0_1"/>
<organism evidence="2 3">
    <name type="scientific">Exophiala sideris</name>
    <dbReference type="NCBI Taxonomy" id="1016849"/>
    <lineage>
        <taxon>Eukaryota</taxon>
        <taxon>Fungi</taxon>
        <taxon>Dikarya</taxon>
        <taxon>Ascomycota</taxon>
        <taxon>Pezizomycotina</taxon>
        <taxon>Eurotiomycetes</taxon>
        <taxon>Chaetothyriomycetidae</taxon>
        <taxon>Chaetothyriales</taxon>
        <taxon>Herpotrichiellaceae</taxon>
        <taxon>Exophiala</taxon>
    </lineage>
</organism>
<name>A0A0D1YSH1_9EURO</name>
<reference evidence="2 3" key="1">
    <citation type="submission" date="2015-01" db="EMBL/GenBank/DDBJ databases">
        <title>The Genome Sequence of Exophiala sideris CBS121828.</title>
        <authorList>
            <consortium name="The Broad Institute Genomics Platform"/>
            <person name="Cuomo C."/>
            <person name="de Hoog S."/>
            <person name="Gorbushina A."/>
            <person name="Stielow B."/>
            <person name="Teixiera M."/>
            <person name="Abouelleil A."/>
            <person name="Chapman S.B."/>
            <person name="Priest M."/>
            <person name="Young S.K."/>
            <person name="Wortman J."/>
            <person name="Nusbaum C."/>
            <person name="Birren B."/>
        </authorList>
    </citation>
    <scope>NUCLEOTIDE SEQUENCE [LARGE SCALE GENOMIC DNA]</scope>
    <source>
        <strain evidence="2 3">CBS 121828</strain>
    </source>
</reference>
<feature type="region of interest" description="Disordered" evidence="1">
    <location>
        <begin position="127"/>
        <end position="152"/>
    </location>
</feature>
<sequence length="254" mass="27815">MSSSISAQAPSYKVISPESSTDLNNFIDIITEAFASTALTTSFIVDNDKTPPPYPSPSIDVNRRQRHFAQGILDSAHSNAELVQAGDWSAIALWEPPSFQGKAFIDSKARPGVLLSEWRGRVKAAKSKHLAMHSNSSTDSESNSTSDSDNNEPQLRPFYHLSFLARNPSVPRVAGSINAVMLPFLQRAQAEHVPAWLEATTPQAVKVYEHFGFRVVEEIVIGKGRLDAQGWPSVDGKGEGVTAWAMIYDPHLKD</sequence>
<dbReference type="Gene3D" id="3.40.630.30">
    <property type="match status" value="1"/>
</dbReference>
<dbReference type="AlphaFoldDB" id="A0A0D1YSH1"/>
<evidence type="ECO:0008006" key="4">
    <source>
        <dbReference type="Google" id="ProtNLM"/>
    </source>
</evidence>
<evidence type="ECO:0000256" key="1">
    <source>
        <dbReference type="SAM" id="MobiDB-lite"/>
    </source>
</evidence>
<dbReference type="PANTHER" id="PTHR42791">
    <property type="entry name" value="GNAT FAMILY ACETYLTRANSFERASE"/>
    <property type="match status" value="1"/>
</dbReference>
<evidence type="ECO:0000313" key="2">
    <source>
        <dbReference type="EMBL" id="KIV84394.1"/>
    </source>
</evidence>
<dbReference type="InterPro" id="IPR052523">
    <property type="entry name" value="Trichothecene_AcTrans"/>
</dbReference>
<accession>A0A0D1YSH1</accession>
<dbReference type="EMBL" id="KN846951">
    <property type="protein sequence ID" value="KIV84394.1"/>
    <property type="molecule type" value="Genomic_DNA"/>
</dbReference>
<dbReference type="Proteomes" id="UP000053599">
    <property type="component" value="Unassembled WGS sequence"/>
</dbReference>